<sequence length="41" mass="4990">MCSAHQQNCPNWFCFCVPEQYHLFDVTWIVNDSDLNLFLYF</sequence>
<reference evidence="1" key="2">
    <citation type="journal article" date="2015" name="Data Brief">
        <title>Shoot transcriptome of the giant reed, Arundo donax.</title>
        <authorList>
            <person name="Barrero R.A."/>
            <person name="Guerrero F.D."/>
            <person name="Moolhuijzen P."/>
            <person name="Goolsby J.A."/>
            <person name="Tidwell J."/>
            <person name="Bellgard S.E."/>
            <person name="Bellgard M.I."/>
        </authorList>
    </citation>
    <scope>NUCLEOTIDE SEQUENCE</scope>
    <source>
        <tissue evidence="1">Shoot tissue taken approximately 20 cm above the soil surface</tissue>
    </source>
</reference>
<proteinExistence type="predicted"/>
<dbReference type="EMBL" id="GBRH01199740">
    <property type="protein sequence ID" value="JAD98155.1"/>
    <property type="molecule type" value="Transcribed_RNA"/>
</dbReference>
<dbReference type="AlphaFoldDB" id="A0A0A9EK01"/>
<accession>A0A0A9EK01</accession>
<evidence type="ECO:0000313" key="1">
    <source>
        <dbReference type="EMBL" id="JAD98155.1"/>
    </source>
</evidence>
<reference evidence="1" key="1">
    <citation type="submission" date="2014-09" db="EMBL/GenBank/DDBJ databases">
        <authorList>
            <person name="Magalhaes I.L.F."/>
            <person name="Oliveira U."/>
            <person name="Santos F.R."/>
            <person name="Vidigal T.H.D.A."/>
            <person name="Brescovit A.D."/>
            <person name="Santos A.J."/>
        </authorList>
    </citation>
    <scope>NUCLEOTIDE SEQUENCE</scope>
    <source>
        <tissue evidence="1">Shoot tissue taken approximately 20 cm above the soil surface</tissue>
    </source>
</reference>
<protein>
    <submittedName>
        <fullName evidence="1">Uncharacterized protein</fullName>
    </submittedName>
</protein>
<name>A0A0A9EK01_ARUDO</name>
<organism evidence="1">
    <name type="scientific">Arundo donax</name>
    <name type="common">Giant reed</name>
    <name type="synonym">Donax arundinaceus</name>
    <dbReference type="NCBI Taxonomy" id="35708"/>
    <lineage>
        <taxon>Eukaryota</taxon>
        <taxon>Viridiplantae</taxon>
        <taxon>Streptophyta</taxon>
        <taxon>Embryophyta</taxon>
        <taxon>Tracheophyta</taxon>
        <taxon>Spermatophyta</taxon>
        <taxon>Magnoliopsida</taxon>
        <taxon>Liliopsida</taxon>
        <taxon>Poales</taxon>
        <taxon>Poaceae</taxon>
        <taxon>PACMAD clade</taxon>
        <taxon>Arundinoideae</taxon>
        <taxon>Arundineae</taxon>
        <taxon>Arundo</taxon>
    </lineage>
</organism>